<evidence type="ECO:0000256" key="4">
    <source>
        <dbReference type="ARBA" id="ARBA00022583"/>
    </source>
</evidence>
<dbReference type="GO" id="GO:0005886">
    <property type="term" value="C:plasma membrane"/>
    <property type="evidence" value="ECO:0007669"/>
    <property type="project" value="UniProtKB-SubCell"/>
</dbReference>
<keyword evidence="10" id="KW-1185">Reference proteome</keyword>
<feature type="repeat" description="TPR" evidence="7">
    <location>
        <begin position="848"/>
        <end position="881"/>
    </location>
</feature>
<dbReference type="CDD" id="cd23270">
    <property type="entry name" value="YPP1"/>
    <property type="match status" value="1"/>
</dbReference>
<dbReference type="AlphaFoldDB" id="A0A161HLD8"/>
<dbReference type="Gene3D" id="1.25.40.1040">
    <property type="match status" value="1"/>
</dbReference>
<protein>
    <recommendedName>
        <fullName evidence="6">Cargo-transport protein YPP1</fullName>
    </recommendedName>
</protein>
<evidence type="ECO:0000256" key="2">
    <source>
        <dbReference type="ARBA" id="ARBA00004413"/>
    </source>
</evidence>
<evidence type="ECO:0000256" key="1">
    <source>
        <dbReference type="ARBA" id="ARBA00002550"/>
    </source>
</evidence>
<dbReference type="GeneID" id="30032904"/>
<evidence type="ECO:0000256" key="3">
    <source>
        <dbReference type="ARBA" id="ARBA00004463"/>
    </source>
</evidence>
<dbReference type="PANTHER" id="PTHR23083:SF464">
    <property type="entry name" value="TETRATRICOPEPTIDE REPEAT DOMAIN 7, ISOFORM A"/>
    <property type="match status" value="1"/>
</dbReference>
<proteinExistence type="inferred from homology"/>
<dbReference type="KEGG" id="slb:AWJ20_1135"/>
<evidence type="ECO:0000256" key="5">
    <source>
        <dbReference type="ARBA" id="ARBA00038251"/>
    </source>
</evidence>
<dbReference type="InterPro" id="IPR011990">
    <property type="entry name" value="TPR-like_helical_dom_sf"/>
</dbReference>
<keyword evidence="7" id="KW-0802">TPR repeat</keyword>
<dbReference type="SUPFAM" id="SSF48452">
    <property type="entry name" value="TPR-like"/>
    <property type="match status" value="2"/>
</dbReference>
<evidence type="ECO:0000256" key="8">
    <source>
        <dbReference type="SAM" id="MobiDB-lite"/>
    </source>
</evidence>
<keyword evidence="4" id="KW-0254">Endocytosis</keyword>
<dbReference type="EMBL" id="CP014501">
    <property type="protein sequence ID" value="ANB12858.1"/>
    <property type="molecule type" value="Genomic_DNA"/>
</dbReference>
<comment type="subcellular location">
    <subcellularLocation>
        <location evidence="2">Cell membrane</location>
        <topology evidence="2">Peripheral membrane protein</topology>
        <orientation evidence="2">Cytoplasmic side</orientation>
    </subcellularLocation>
    <subcellularLocation>
        <location evidence="3">Cytoplasmic granule</location>
    </subcellularLocation>
</comment>
<dbReference type="OrthoDB" id="4096413at2759"/>
<sequence length="895" mass="98552">MAQIAQVEANLTLLLKKRSSRQDELLLPVVKGSSLGEQLKSVASSFPEFSESGSPDAAEANFIQTVVRAHLHLVQGDFQQAAQTLGSFPIPNNPSLVYTKAAAFKAKAILGAAFQLYGNSNGAILTYKDPLGKPSYPEEVAWAEVLYYKFASLVTSDAGTVAPANSKSLTLYALREYSNIAGRSQVAVGDRNSRLALHRLFLDHASSELANDPSNLQLQNDVRQISQSYEGTLFNGSAGRGNSEGHGKGDSSIEEYLRVLLQNWRATTTLTVPNGRIVDKHQISYANHIFEVLKKAAFTSFHSPLVMRYHVEVLSALGHYSEAMAAFDTYSAYQETHRIRVESGGDLEGRQGDSTSGVCEAFHKVINIAIHINRDRNKAKDLADRLSTWIPHVDAPVDGIAGLTINGSSSEVTNGHANGIPNGHANGAINGTVQEHSKKEINGSVNGNTNGKIDVARTTTVASDVPPEVLAKAYGAVADAYAYYSKATFSDESQFQSIITTACENYEQSLKVWPQHSTTSYNYALLLAQNADPSKALEVVRNGLVYKQNHYPSWHLLALLLTSRDEYEAANKLLNSAIELAIKEYEEGTLGGIEVRGCVLQMKLTQLAIIEATANIETVLDYLPETLALYGQLFPNSQPVINKEGVNTNTKDEVNDHAVKSRRTLSRIKTSDRRHRSRSKSRGHATNTKTAPTSDVEDEQLSKPTELLQQQLFQDVWLYIAGVYRRAKMDRDAEECIVEAEHMFRESADTQVELGQLMANDRPLHSLKQFEAALDENGDHLNATLSLAELVLSHSRLGKSDKSAEATSSSSVQPFEFFISHKDELAAHARLQSLLETQVTKSPGRYSSEAWFFLGSMYEKAGEDKNAQNALWKSVQIEEVRGVRDYSISRYYELK</sequence>
<reference evidence="9 10" key="1">
    <citation type="submission" date="2016-02" db="EMBL/GenBank/DDBJ databases">
        <title>Complete genome sequence and transcriptome regulation of the pentose utilising yeast Sugiyamaella lignohabitans.</title>
        <authorList>
            <person name="Bellasio M."/>
            <person name="Peymann A."/>
            <person name="Valli M."/>
            <person name="Sipitzky M."/>
            <person name="Graf A."/>
            <person name="Sauer M."/>
            <person name="Marx H."/>
            <person name="Mattanovich D."/>
        </authorList>
    </citation>
    <scope>NUCLEOTIDE SEQUENCE [LARGE SCALE GENOMIC DNA]</scope>
    <source>
        <strain evidence="9 10">CBS 10342</strain>
    </source>
</reference>
<dbReference type="Gene3D" id="1.25.40.10">
    <property type="entry name" value="Tetratricopeptide repeat domain"/>
    <property type="match status" value="1"/>
</dbReference>
<feature type="compositionally biased region" description="Polar residues" evidence="8">
    <location>
        <begin position="684"/>
        <end position="693"/>
    </location>
</feature>
<evidence type="ECO:0000313" key="10">
    <source>
        <dbReference type="Proteomes" id="UP000189580"/>
    </source>
</evidence>
<feature type="region of interest" description="Disordered" evidence="8">
    <location>
        <begin position="664"/>
        <end position="702"/>
    </location>
</feature>
<comment type="similarity">
    <text evidence="5">Belongs to the YPP1 family.</text>
</comment>
<evidence type="ECO:0000256" key="7">
    <source>
        <dbReference type="PROSITE-ProRule" id="PRU00339"/>
    </source>
</evidence>
<dbReference type="RefSeq" id="XP_018735335.1">
    <property type="nucleotide sequence ID" value="XM_018877986.1"/>
</dbReference>
<dbReference type="PANTHER" id="PTHR23083">
    <property type="entry name" value="TETRATRICOPEPTIDE REPEAT PROTEIN, TPR"/>
    <property type="match status" value="1"/>
</dbReference>
<dbReference type="InterPro" id="IPR051722">
    <property type="entry name" value="Endocytosis_PI4K-reg_protein"/>
</dbReference>
<name>A0A161HLD8_9ASCO</name>
<evidence type="ECO:0000313" key="9">
    <source>
        <dbReference type="EMBL" id="ANB12858.1"/>
    </source>
</evidence>
<evidence type="ECO:0000256" key="6">
    <source>
        <dbReference type="ARBA" id="ARBA00039231"/>
    </source>
</evidence>
<dbReference type="InterPro" id="IPR019734">
    <property type="entry name" value="TPR_rpt"/>
</dbReference>
<organism evidence="9 10">
    <name type="scientific">Sugiyamaella lignohabitans</name>
    <dbReference type="NCBI Taxonomy" id="796027"/>
    <lineage>
        <taxon>Eukaryota</taxon>
        <taxon>Fungi</taxon>
        <taxon>Dikarya</taxon>
        <taxon>Ascomycota</taxon>
        <taxon>Saccharomycotina</taxon>
        <taxon>Dipodascomycetes</taxon>
        <taxon>Dipodascales</taxon>
        <taxon>Trichomonascaceae</taxon>
        <taxon>Sugiyamaella</taxon>
    </lineage>
</organism>
<dbReference type="Proteomes" id="UP000189580">
    <property type="component" value="Chromosome a"/>
</dbReference>
<gene>
    <name evidence="9" type="primary">YPP1</name>
    <name evidence="9" type="ORF">AWJ20_1135</name>
</gene>
<comment type="function">
    <text evidence="1">Involved in endocytosis.</text>
</comment>
<feature type="compositionally biased region" description="Basic residues" evidence="8">
    <location>
        <begin position="664"/>
        <end position="683"/>
    </location>
</feature>
<accession>A0A161HLD8</accession>
<dbReference type="GO" id="GO:0006897">
    <property type="term" value="P:endocytosis"/>
    <property type="evidence" value="ECO:0007669"/>
    <property type="project" value="UniProtKB-KW"/>
</dbReference>
<dbReference type="PROSITE" id="PS50005">
    <property type="entry name" value="TPR"/>
    <property type="match status" value="1"/>
</dbReference>